<dbReference type="Proteomes" id="UP000441585">
    <property type="component" value="Unassembled WGS sequence"/>
</dbReference>
<reference evidence="1 2" key="1">
    <citation type="submission" date="2019-11" db="EMBL/GenBank/DDBJ databases">
        <title>Bacillus idriensis genome.</title>
        <authorList>
            <person name="Konopka E.N."/>
            <person name="Newman J.D."/>
        </authorList>
    </citation>
    <scope>NUCLEOTIDE SEQUENCE [LARGE SCALE GENOMIC DNA]</scope>
    <source>
        <strain evidence="1 2">DSM 19097</strain>
    </source>
</reference>
<dbReference type="AlphaFoldDB" id="A0A6I2M9F3"/>
<dbReference type="EMBL" id="WKKF01000002">
    <property type="protein sequence ID" value="MRX54830.1"/>
    <property type="molecule type" value="Genomic_DNA"/>
</dbReference>
<evidence type="ECO:0000313" key="2">
    <source>
        <dbReference type="Proteomes" id="UP000441585"/>
    </source>
</evidence>
<organism evidence="1 2">
    <name type="scientific">Metabacillus idriensis</name>
    <dbReference type="NCBI Taxonomy" id="324768"/>
    <lineage>
        <taxon>Bacteria</taxon>
        <taxon>Bacillati</taxon>
        <taxon>Bacillota</taxon>
        <taxon>Bacilli</taxon>
        <taxon>Bacillales</taxon>
        <taxon>Bacillaceae</taxon>
        <taxon>Metabacillus</taxon>
    </lineage>
</organism>
<comment type="caution">
    <text evidence="1">The sequence shown here is derived from an EMBL/GenBank/DDBJ whole genome shotgun (WGS) entry which is preliminary data.</text>
</comment>
<name>A0A6I2M9F3_9BACI</name>
<dbReference type="RefSeq" id="WP_154318783.1">
    <property type="nucleotide sequence ID" value="NZ_CAJGAA010000002.1"/>
</dbReference>
<protein>
    <submittedName>
        <fullName evidence="1">Uncharacterized protein</fullName>
    </submittedName>
</protein>
<accession>A0A6I2M9F3</accession>
<sequence length="76" mass="8635">MLNVKRVFPGPTNGLIKWLEDNFHEINGFVAVFDLKDGTTMTVYDSHTYVQAVGMTEVAKDTIHQLAHNDEFIPKK</sequence>
<gene>
    <name evidence="1" type="ORF">GJU41_12680</name>
</gene>
<proteinExistence type="predicted"/>
<evidence type="ECO:0000313" key="1">
    <source>
        <dbReference type="EMBL" id="MRX54830.1"/>
    </source>
</evidence>
<keyword evidence="2" id="KW-1185">Reference proteome</keyword>